<evidence type="ECO:0000313" key="6">
    <source>
        <dbReference type="Proteomes" id="UP000008631"/>
    </source>
</evidence>
<dbReference type="InParanoid" id="E8R067"/>
<gene>
    <name evidence="5" type="ordered locus">Isop_0592</name>
</gene>
<keyword evidence="2 5" id="KW-0489">Methyltransferase</keyword>
<sequence length="280" mass="31304">MSMTILGSARLETDPHLYFRILVHLEQGHWWWRLMAAIETAWLDRILIGRRNGVALDLGCGAGATLERLARRSELQRVIGVEPVAEALIHAHFRQSASISKNRIPYLVRGAGERLPVASQSVDFVMCLDVIQHLPIASRPALLLEISRVLRPGGHLVLRSNAPPLFRCRVSSVAREEQPIHPRELFKWCANAGLRVRRSSRANAVGSLYEELRALLKRGWRRSPTASGHPAGRGLVLDSNGDRTRSSRLAHAIAAWETAWVGRWGLPLPVGHSFWLHAEV</sequence>
<dbReference type="PANTHER" id="PTHR44942:SF4">
    <property type="entry name" value="METHYLTRANSFERASE TYPE 11 DOMAIN-CONTAINING PROTEIN"/>
    <property type="match status" value="1"/>
</dbReference>
<comment type="similarity">
    <text evidence="1">Belongs to the methyltransferase superfamily.</text>
</comment>
<dbReference type="Proteomes" id="UP000008631">
    <property type="component" value="Chromosome"/>
</dbReference>
<dbReference type="KEGG" id="ipa:Isop_0592"/>
<evidence type="ECO:0000256" key="3">
    <source>
        <dbReference type="ARBA" id="ARBA00022679"/>
    </source>
</evidence>
<dbReference type="eggNOG" id="COG2226">
    <property type="taxonomic scope" value="Bacteria"/>
</dbReference>
<reference key="1">
    <citation type="submission" date="2010-11" db="EMBL/GenBank/DDBJ databases">
        <title>The complete sequence of chromosome of Isophaera pallida ATCC 43644.</title>
        <authorList>
            <consortium name="US DOE Joint Genome Institute (JGI-PGF)"/>
            <person name="Lucas S."/>
            <person name="Copeland A."/>
            <person name="Lapidus A."/>
            <person name="Bruce D."/>
            <person name="Goodwin L."/>
            <person name="Pitluck S."/>
            <person name="Kyrpides N."/>
            <person name="Mavromatis K."/>
            <person name="Pagani I."/>
            <person name="Ivanova N."/>
            <person name="Saunders E."/>
            <person name="Brettin T."/>
            <person name="Detter J.C."/>
            <person name="Han C."/>
            <person name="Tapia R."/>
            <person name="Land M."/>
            <person name="Hauser L."/>
            <person name="Markowitz V."/>
            <person name="Cheng J.-F."/>
            <person name="Hugenholtz P."/>
            <person name="Woyke T."/>
            <person name="Wu D."/>
            <person name="Eisen J.A."/>
        </authorList>
    </citation>
    <scope>NUCLEOTIDE SEQUENCE</scope>
    <source>
        <strain>ATCC 43644</strain>
    </source>
</reference>
<feature type="domain" description="Methyltransferase type 11" evidence="4">
    <location>
        <begin position="56"/>
        <end position="158"/>
    </location>
</feature>
<dbReference type="RefSeq" id="WP_013563474.1">
    <property type="nucleotide sequence ID" value="NC_014962.1"/>
</dbReference>
<evidence type="ECO:0000313" key="5">
    <source>
        <dbReference type="EMBL" id="ADV61185.1"/>
    </source>
</evidence>
<dbReference type="InterPro" id="IPR051052">
    <property type="entry name" value="Diverse_substrate_MTase"/>
</dbReference>
<dbReference type="InterPro" id="IPR029063">
    <property type="entry name" value="SAM-dependent_MTases_sf"/>
</dbReference>
<dbReference type="SUPFAM" id="SSF53335">
    <property type="entry name" value="S-adenosyl-L-methionine-dependent methyltransferases"/>
    <property type="match status" value="1"/>
</dbReference>
<dbReference type="AlphaFoldDB" id="E8R067"/>
<protein>
    <submittedName>
        <fullName evidence="5">Methyltransferase type 11</fullName>
    </submittedName>
</protein>
<dbReference type="Gene3D" id="3.40.50.150">
    <property type="entry name" value="Vaccinia Virus protein VP39"/>
    <property type="match status" value="1"/>
</dbReference>
<dbReference type="STRING" id="575540.Isop_0592"/>
<organism evidence="5 6">
    <name type="scientific">Isosphaera pallida (strain ATCC 43644 / DSM 9630 / IS1B)</name>
    <dbReference type="NCBI Taxonomy" id="575540"/>
    <lineage>
        <taxon>Bacteria</taxon>
        <taxon>Pseudomonadati</taxon>
        <taxon>Planctomycetota</taxon>
        <taxon>Planctomycetia</taxon>
        <taxon>Isosphaerales</taxon>
        <taxon>Isosphaeraceae</taxon>
        <taxon>Isosphaera</taxon>
    </lineage>
</organism>
<accession>E8R067</accession>
<dbReference type="OrthoDB" id="9790457at2"/>
<keyword evidence="6" id="KW-1185">Reference proteome</keyword>
<evidence type="ECO:0000256" key="2">
    <source>
        <dbReference type="ARBA" id="ARBA00022603"/>
    </source>
</evidence>
<dbReference type="CDD" id="cd02440">
    <property type="entry name" value="AdoMet_MTases"/>
    <property type="match status" value="1"/>
</dbReference>
<name>E8R067_ISOPI</name>
<dbReference type="GO" id="GO:0008757">
    <property type="term" value="F:S-adenosylmethionine-dependent methyltransferase activity"/>
    <property type="evidence" value="ECO:0007669"/>
    <property type="project" value="InterPro"/>
</dbReference>
<dbReference type="EMBL" id="CP002353">
    <property type="protein sequence ID" value="ADV61185.1"/>
    <property type="molecule type" value="Genomic_DNA"/>
</dbReference>
<dbReference type="Pfam" id="PF08241">
    <property type="entry name" value="Methyltransf_11"/>
    <property type="match status" value="1"/>
</dbReference>
<dbReference type="HOGENOM" id="CLU_082726_0_1_0"/>
<evidence type="ECO:0000259" key="4">
    <source>
        <dbReference type="Pfam" id="PF08241"/>
    </source>
</evidence>
<keyword evidence="3" id="KW-0808">Transferase</keyword>
<reference evidence="5 6" key="2">
    <citation type="journal article" date="2011" name="Stand. Genomic Sci.">
        <title>Complete genome sequence of Isosphaera pallida type strain (IS1B).</title>
        <authorList>
            <consortium name="US DOE Joint Genome Institute (JGI-PGF)"/>
            <person name="Goker M."/>
            <person name="Cleland D."/>
            <person name="Saunders E."/>
            <person name="Lapidus A."/>
            <person name="Nolan M."/>
            <person name="Lucas S."/>
            <person name="Hammon N."/>
            <person name="Deshpande S."/>
            <person name="Cheng J.F."/>
            <person name="Tapia R."/>
            <person name="Han C."/>
            <person name="Goodwin L."/>
            <person name="Pitluck S."/>
            <person name="Liolios K."/>
            <person name="Pagani I."/>
            <person name="Ivanova N."/>
            <person name="Mavromatis K."/>
            <person name="Pati A."/>
            <person name="Chen A."/>
            <person name="Palaniappan K."/>
            <person name="Land M."/>
            <person name="Hauser L."/>
            <person name="Chang Y.J."/>
            <person name="Jeffries C.D."/>
            <person name="Detter J.C."/>
            <person name="Beck B."/>
            <person name="Woyke T."/>
            <person name="Bristow J."/>
            <person name="Eisen J.A."/>
            <person name="Markowitz V."/>
            <person name="Hugenholtz P."/>
            <person name="Kyrpides N.C."/>
            <person name="Klenk H.P."/>
        </authorList>
    </citation>
    <scope>NUCLEOTIDE SEQUENCE [LARGE SCALE GENOMIC DNA]</scope>
    <source>
        <strain evidence="6">ATCC 43644 / DSM 9630 / IS1B</strain>
    </source>
</reference>
<dbReference type="InterPro" id="IPR013216">
    <property type="entry name" value="Methyltransf_11"/>
</dbReference>
<evidence type="ECO:0000256" key="1">
    <source>
        <dbReference type="ARBA" id="ARBA00008361"/>
    </source>
</evidence>
<proteinExistence type="inferred from homology"/>
<dbReference type="PANTHER" id="PTHR44942">
    <property type="entry name" value="METHYLTRANSF_11 DOMAIN-CONTAINING PROTEIN"/>
    <property type="match status" value="1"/>
</dbReference>
<dbReference type="GO" id="GO:0032259">
    <property type="term" value="P:methylation"/>
    <property type="evidence" value="ECO:0007669"/>
    <property type="project" value="UniProtKB-KW"/>
</dbReference>